<dbReference type="InterPro" id="IPR027417">
    <property type="entry name" value="P-loop_NTPase"/>
</dbReference>
<dbReference type="GO" id="GO:0016787">
    <property type="term" value="F:hydrolase activity"/>
    <property type="evidence" value="ECO:0007669"/>
    <property type="project" value="UniProtKB-KW"/>
</dbReference>
<dbReference type="Pfam" id="PF03461">
    <property type="entry name" value="TRCF"/>
    <property type="match status" value="1"/>
</dbReference>
<keyword evidence="2 9" id="KW-0547">Nucleotide-binding</keyword>
<keyword evidence="7 9" id="KW-0238">DNA-binding</keyword>
<evidence type="ECO:0000259" key="11">
    <source>
        <dbReference type="PROSITE" id="PS51194"/>
    </source>
</evidence>
<dbReference type="Pfam" id="PF17757">
    <property type="entry name" value="UvrB_inter"/>
    <property type="match status" value="1"/>
</dbReference>
<comment type="similarity">
    <text evidence="9">In the N-terminal section; belongs to the UvrB family.</text>
</comment>
<dbReference type="InterPro" id="IPR002464">
    <property type="entry name" value="DNA/RNA_helicase_DEAH_CS"/>
</dbReference>
<dbReference type="InterPro" id="IPR001650">
    <property type="entry name" value="Helicase_C-like"/>
</dbReference>
<evidence type="ECO:0000256" key="8">
    <source>
        <dbReference type="ARBA" id="ARBA00023204"/>
    </source>
</evidence>
<dbReference type="Pfam" id="PF02559">
    <property type="entry name" value="CarD_TRCF_RID"/>
    <property type="match status" value="1"/>
</dbReference>
<comment type="subcellular location">
    <subcellularLocation>
        <location evidence="9">Cytoplasm</location>
    </subcellularLocation>
</comment>
<name>A0A7C3UPP0_UNCW3</name>
<evidence type="ECO:0000256" key="6">
    <source>
        <dbReference type="ARBA" id="ARBA00022840"/>
    </source>
</evidence>
<keyword evidence="8 9" id="KW-0234">DNA repair</keyword>
<evidence type="ECO:0000256" key="5">
    <source>
        <dbReference type="ARBA" id="ARBA00022806"/>
    </source>
</evidence>
<dbReference type="InterPro" id="IPR004576">
    <property type="entry name" value="Mfd"/>
</dbReference>
<evidence type="ECO:0000256" key="1">
    <source>
        <dbReference type="ARBA" id="ARBA00022490"/>
    </source>
</evidence>
<dbReference type="InterPro" id="IPR047112">
    <property type="entry name" value="RecG/Mfd"/>
</dbReference>
<dbReference type="GO" id="GO:0000716">
    <property type="term" value="P:transcription-coupled nucleotide-excision repair, DNA damage recognition"/>
    <property type="evidence" value="ECO:0007669"/>
    <property type="project" value="UniProtKB-UniRule"/>
</dbReference>
<dbReference type="InterPro" id="IPR014001">
    <property type="entry name" value="Helicase_ATP-bd"/>
</dbReference>
<comment type="function">
    <text evidence="9">Couples transcription and DNA repair by recognizing RNA polymerase (RNAP) stalled at DNA lesions. Mediates ATP-dependent release of RNAP and its truncated transcript from the DNA, and recruitment of nucleotide excision repair machinery to the damaged site.</text>
</comment>
<dbReference type="Gene3D" id="2.40.10.170">
    <property type="match status" value="1"/>
</dbReference>
<dbReference type="EMBL" id="DTMQ01000024">
    <property type="protein sequence ID" value="HGE99204.1"/>
    <property type="molecule type" value="Genomic_DNA"/>
</dbReference>
<dbReference type="PANTHER" id="PTHR47964:SF1">
    <property type="entry name" value="ATP-DEPENDENT DNA HELICASE HOMOLOG RECG, CHLOROPLASTIC"/>
    <property type="match status" value="1"/>
</dbReference>
<keyword evidence="1 9" id="KW-0963">Cytoplasm</keyword>
<feature type="domain" description="Helicase C-terminal" evidence="11">
    <location>
        <begin position="651"/>
        <end position="816"/>
    </location>
</feature>
<dbReference type="Gene3D" id="3.90.1150.50">
    <property type="entry name" value="Transcription-repair-coupling factor, D7 domain"/>
    <property type="match status" value="1"/>
</dbReference>
<dbReference type="SMART" id="SM01058">
    <property type="entry name" value="CarD_TRCF"/>
    <property type="match status" value="1"/>
</dbReference>
<dbReference type="SUPFAM" id="SSF141259">
    <property type="entry name" value="CarD-like"/>
    <property type="match status" value="1"/>
</dbReference>
<dbReference type="GO" id="GO:0003678">
    <property type="term" value="F:DNA helicase activity"/>
    <property type="evidence" value="ECO:0007669"/>
    <property type="project" value="TreeGrafter"/>
</dbReference>
<dbReference type="NCBIfam" id="TIGR00580">
    <property type="entry name" value="mfd"/>
    <property type="match status" value="1"/>
</dbReference>
<keyword evidence="3 9" id="KW-0227">DNA damage</keyword>
<feature type="domain" description="Helicase ATP-binding" evidence="10">
    <location>
        <begin position="480"/>
        <end position="641"/>
    </location>
</feature>
<dbReference type="GO" id="GO:0005524">
    <property type="term" value="F:ATP binding"/>
    <property type="evidence" value="ECO:0007669"/>
    <property type="project" value="UniProtKB-UniRule"/>
</dbReference>
<dbReference type="Gene3D" id="3.40.50.300">
    <property type="entry name" value="P-loop containing nucleotide triphosphate hydrolases"/>
    <property type="match status" value="2"/>
</dbReference>
<dbReference type="Pfam" id="PF00270">
    <property type="entry name" value="DEAD"/>
    <property type="match status" value="1"/>
</dbReference>
<dbReference type="GO" id="GO:0005737">
    <property type="term" value="C:cytoplasm"/>
    <property type="evidence" value="ECO:0007669"/>
    <property type="project" value="UniProtKB-SubCell"/>
</dbReference>
<evidence type="ECO:0000256" key="7">
    <source>
        <dbReference type="ARBA" id="ARBA00023125"/>
    </source>
</evidence>
<dbReference type="PROSITE" id="PS51194">
    <property type="entry name" value="HELICASE_CTER"/>
    <property type="match status" value="1"/>
</dbReference>
<dbReference type="PANTHER" id="PTHR47964">
    <property type="entry name" value="ATP-DEPENDENT DNA HELICASE HOMOLOG RECG, CHLOROPLASTIC"/>
    <property type="match status" value="1"/>
</dbReference>
<dbReference type="HAMAP" id="MF_00969">
    <property type="entry name" value="TRCF"/>
    <property type="match status" value="1"/>
</dbReference>
<keyword evidence="5" id="KW-0347">Helicase</keyword>
<dbReference type="InterPro" id="IPR011545">
    <property type="entry name" value="DEAD/DEAH_box_helicase_dom"/>
</dbReference>
<sequence length="968" mass="111206">MKLLREVFAHSIEFNNFLKQFTTNRSLCFPTPTKTILSFLLSCLKKIFPNPFVLILKGDLTAIGEELKRIGEEEVIVFQGTPKVMEKILSPPKDFFLLLRDEDLNFSLPKKREEFLLKLKRGNFPYERLLDWLTESGFLLTDFVSEEGEFARRGSVIDFFPEDHESPIRVEFFGDEIISLRSFDPLTQRSIKELEEVELFLPRKGEGEKLSSLLPENSLFLIEEDGLSLLSTHFGQRVKEFPLYQLPFSPPKVYLSNFKLLKSEIESGNFQYYIVCPDYLNHRLERILGEKPTYLSGFLSGGFILPETGISVLTEKEIYGTPKLRPPKRKFKGLTSDELLALKKGDFVVHWEYGIGQFEGVKREAFDNIPKDYLVIRYAEGSKVYVPVENLGFVDKYRGLSSKPPKLDHIGKWGFKRAKSEAERDCSRFAEELLFLYAKRAISKKVPFSPDSEWQEELEADFPYEETEDQIRTLAEIKRDMESEKPMDRLVCGDPGYGKTELALRAALKAVNDFKQVALLAPTTILCLQHFNTFSERLKKFPIRVACLSRFLSKEERERILREIREGKIDIVIGTHLLLKDEVKFSNLGLLIIDEEQRFGVESKEKIKKIKEGIDVLTLTATPIPRTLYLALSGIKEISIINTPPLGRKGVITEVINWDEEKIRFAIMREVARGGQVFFIHNRIRTIHKKEAKLKEICPEVRIAVAHAKMREDKLVKVYTDFLCGRYDLLLTTSLIQSGIDIPNASTIIVDEAHNFGLADLHQLRGRVGRSEKEGYCFFIVPETRNLTAQAKERIEVITTYTQLGSGFKLALADMEIRGIGNILGKEQSGHISRVGFNLYCQLLKSAISKLRQERINPEPELSLDIPSYIPEEFIPSPNIRVAIYKRILQAEREEEIHLLKEEILDRFGKYPEVMENLFLIGLIRIRAKEKGIRKIVLKGEKIKIINECKEIETTGDINTLLSLLKFG</sequence>
<evidence type="ECO:0000256" key="2">
    <source>
        <dbReference type="ARBA" id="ARBA00022741"/>
    </source>
</evidence>
<dbReference type="SMART" id="SM00982">
    <property type="entry name" value="TRCF"/>
    <property type="match status" value="1"/>
</dbReference>
<dbReference type="CDD" id="cd17991">
    <property type="entry name" value="DEXHc_TRCF"/>
    <property type="match status" value="1"/>
</dbReference>
<dbReference type="SUPFAM" id="SSF143517">
    <property type="entry name" value="TRCF domain-like"/>
    <property type="match status" value="1"/>
</dbReference>
<keyword evidence="4 9" id="KW-0378">Hydrolase</keyword>
<dbReference type="SUPFAM" id="SSF52540">
    <property type="entry name" value="P-loop containing nucleoside triphosphate hydrolases"/>
    <property type="match status" value="3"/>
</dbReference>
<evidence type="ECO:0000256" key="4">
    <source>
        <dbReference type="ARBA" id="ARBA00022801"/>
    </source>
</evidence>
<proteinExistence type="inferred from homology"/>
<evidence type="ECO:0000256" key="3">
    <source>
        <dbReference type="ARBA" id="ARBA00022763"/>
    </source>
</evidence>
<dbReference type="Pfam" id="PF00271">
    <property type="entry name" value="Helicase_C"/>
    <property type="match status" value="1"/>
</dbReference>
<dbReference type="EC" id="3.6.4.-" evidence="9"/>
<comment type="similarity">
    <text evidence="9">In the C-terminal section; belongs to the helicase family. RecG subfamily.</text>
</comment>
<reference evidence="12" key="1">
    <citation type="journal article" date="2020" name="mSystems">
        <title>Genome- and Community-Level Interaction Insights into Carbon Utilization and Element Cycling Functions of Hydrothermarchaeota in Hydrothermal Sediment.</title>
        <authorList>
            <person name="Zhou Z."/>
            <person name="Liu Y."/>
            <person name="Xu W."/>
            <person name="Pan J."/>
            <person name="Luo Z.H."/>
            <person name="Li M."/>
        </authorList>
    </citation>
    <scope>NUCLEOTIDE SEQUENCE [LARGE SCALE GENOMIC DNA]</scope>
    <source>
        <strain evidence="12">SpSt-906</strain>
    </source>
</reference>
<dbReference type="Gene3D" id="3.30.2060.10">
    <property type="entry name" value="Penicillin-binding protein 1b domain"/>
    <property type="match status" value="1"/>
</dbReference>
<evidence type="ECO:0000313" key="12">
    <source>
        <dbReference type="EMBL" id="HGE99204.1"/>
    </source>
</evidence>
<dbReference type="PROSITE" id="PS51192">
    <property type="entry name" value="HELICASE_ATP_BIND_1"/>
    <property type="match status" value="1"/>
</dbReference>
<dbReference type="GO" id="GO:0006355">
    <property type="term" value="P:regulation of DNA-templated transcription"/>
    <property type="evidence" value="ECO:0007669"/>
    <property type="project" value="UniProtKB-UniRule"/>
</dbReference>
<dbReference type="AlphaFoldDB" id="A0A7C3UPP0"/>
<dbReference type="GO" id="GO:0003684">
    <property type="term" value="F:damaged DNA binding"/>
    <property type="evidence" value="ECO:0007669"/>
    <property type="project" value="InterPro"/>
</dbReference>
<comment type="caution">
    <text evidence="12">The sequence shown here is derived from an EMBL/GenBank/DDBJ whole genome shotgun (WGS) entry which is preliminary data.</text>
</comment>
<accession>A0A7C3UPP0</accession>
<keyword evidence="6 9" id="KW-0067">ATP-binding</keyword>
<dbReference type="InterPro" id="IPR037235">
    <property type="entry name" value="TRCF-like_C_D7"/>
</dbReference>
<gene>
    <name evidence="9 12" type="primary">mfd</name>
    <name evidence="12" type="ORF">ENX07_03935</name>
</gene>
<dbReference type="InterPro" id="IPR036101">
    <property type="entry name" value="CarD-like/TRCF_RID_sf"/>
</dbReference>
<dbReference type="InterPro" id="IPR041471">
    <property type="entry name" value="UvrB_inter"/>
</dbReference>
<organism evidence="12">
    <name type="scientific">candidate division WOR-3 bacterium</name>
    <dbReference type="NCBI Taxonomy" id="2052148"/>
    <lineage>
        <taxon>Bacteria</taxon>
        <taxon>Bacteria division WOR-3</taxon>
    </lineage>
</organism>
<dbReference type="InterPro" id="IPR005118">
    <property type="entry name" value="TRCF_C"/>
</dbReference>
<evidence type="ECO:0000259" key="10">
    <source>
        <dbReference type="PROSITE" id="PS51192"/>
    </source>
</evidence>
<evidence type="ECO:0000256" key="9">
    <source>
        <dbReference type="HAMAP-Rule" id="MF_00969"/>
    </source>
</evidence>
<protein>
    <recommendedName>
        <fullName evidence="9">Transcription-repair-coupling factor</fullName>
        <shortName evidence="9">TRCF</shortName>
        <ecNumber evidence="9">3.6.4.-</ecNumber>
    </recommendedName>
</protein>
<dbReference type="InterPro" id="IPR003711">
    <property type="entry name" value="CarD-like/TRCF_RID"/>
</dbReference>
<dbReference type="SMART" id="SM00487">
    <property type="entry name" value="DEXDc"/>
    <property type="match status" value="1"/>
</dbReference>
<dbReference type="SMART" id="SM00490">
    <property type="entry name" value="HELICc"/>
    <property type="match status" value="1"/>
</dbReference>
<dbReference type="PROSITE" id="PS00690">
    <property type="entry name" value="DEAH_ATP_HELICASE"/>
    <property type="match status" value="1"/>
</dbReference>